<feature type="chain" id="PRO_5012325357" description="Lipoprotein" evidence="1">
    <location>
        <begin position="21"/>
        <end position="160"/>
    </location>
</feature>
<keyword evidence="1" id="KW-0732">Signal</keyword>
<accession>A0A1V9FUF3</accession>
<comment type="caution">
    <text evidence="2">The sequence shown here is derived from an EMBL/GenBank/DDBJ whole genome shotgun (WGS) entry which is preliminary data.</text>
</comment>
<evidence type="ECO:0000256" key="1">
    <source>
        <dbReference type="SAM" id="SignalP"/>
    </source>
</evidence>
<reference evidence="2 3" key="1">
    <citation type="submission" date="2016-03" db="EMBL/GenBank/DDBJ databases">
        <title>Niastella vici sp. nov., isolated from farmland soil.</title>
        <authorList>
            <person name="Chen L."/>
            <person name="Wang D."/>
            <person name="Yang S."/>
            <person name="Wang G."/>
        </authorList>
    </citation>
    <scope>NUCLEOTIDE SEQUENCE [LARGE SCALE GENOMIC DNA]</scope>
    <source>
        <strain evidence="2 3">DJ57</strain>
    </source>
</reference>
<dbReference type="EMBL" id="LVYD01000054">
    <property type="protein sequence ID" value="OQP61961.1"/>
    <property type="molecule type" value="Genomic_DNA"/>
</dbReference>
<name>A0A1V9FUF3_9BACT</name>
<organism evidence="2 3">
    <name type="scientific">Niastella vici</name>
    <dbReference type="NCBI Taxonomy" id="1703345"/>
    <lineage>
        <taxon>Bacteria</taxon>
        <taxon>Pseudomonadati</taxon>
        <taxon>Bacteroidota</taxon>
        <taxon>Chitinophagia</taxon>
        <taxon>Chitinophagales</taxon>
        <taxon>Chitinophagaceae</taxon>
        <taxon>Niastella</taxon>
    </lineage>
</organism>
<dbReference type="PROSITE" id="PS51257">
    <property type="entry name" value="PROKAR_LIPOPROTEIN"/>
    <property type="match status" value="1"/>
</dbReference>
<protein>
    <recommendedName>
        <fullName evidence="4">Lipoprotein</fullName>
    </recommendedName>
</protein>
<dbReference type="STRING" id="1703345.A3860_30175"/>
<proteinExistence type="predicted"/>
<dbReference type="Proteomes" id="UP000192796">
    <property type="component" value="Unassembled WGS sequence"/>
</dbReference>
<feature type="signal peptide" evidence="1">
    <location>
        <begin position="1"/>
        <end position="20"/>
    </location>
</feature>
<evidence type="ECO:0008006" key="4">
    <source>
        <dbReference type="Google" id="ProtNLM"/>
    </source>
</evidence>
<keyword evidence="3" id="KW-1185">Reference proteome</keyword>
<evidence type="ECO:0000313" key="2">
    <source>
        <dbReference type="EMBL" id="OQP61961.1"/>
    </source>
</evidence>
<dbReference type="RefSeq" id="WP_081150058.1">
    <property type="nucleotide sequence ID" value="NZ_LVYD01000054.1"/>
</dbReference>
<dbReference type="AlphaFoldDB" id="A0A1V9FUF3"/>
<evidence type="ECO:0000313" key="3">
    <source>
        <dbReference type="Proteomes" id="UP000192796"/>
    </source>
</evidence>
<sequence>MKQLLVTILLLSLLSCDRYADVDKKELQQFFSDLIIADSIKSGYYLIANIDEWNTFELTISDTTYKRANSDIIKDGMWTYQLFGNAKVITLDEYHKMEKKPAGAPPYYRFSLPFYSNDRQSVFMYYSHDSVTLNKDRWLNQYKKLNGNWVLVNSSFVPGS</sequence>
<gene>
    <name evidence="2" type="ORF">A3860_30175</name>
</gene>